<gene>
    <name evidence="1" type="ORF">TRIUR3_29023</name>
</gene>
<sequence>MAQASCSKGPAQGTTTWRCFIDLGFYNLIHRTMAAVCIYARSGSLLIQNHRSNSRRGGLVWLWRRNQWRLWRRNVLVAPEGTARDSSSSRKRGFVGSGRGQLATETWGDSE</sequence>
<name>M7ZHT7_TRIUA</name>
<organism evidence="1">
    <name type="scientific">Triticum urartu</name>
    <name type="common">Red wild einkorn</name>
    <name type="synonym">Crithodium urartu</name>
    <dbReference type="NCBI Taxonomy" id="4572"/>
    <lineage>
        <taxon>Eukaryota</taxon>
        <taxon>Viridiplantae</taxon>
        <taxon>Streptophyta</taxon>
        <taxon>Embryophyta</taxon>
        <taxon>Tracheophyta</taxon>
        <taxon>Spermatophyta</taxon>
        <taxon>Magnoliopsida</taxon>
        <taxon>Liliopsida</taxon>
        <taxon>Poales</taxon>
        <taxon>Poaceae</taxon>
        <taxon>BOP clade</taxon>
        <taxon>Pooideae</taxon>
        <taxon>Triticodae</taxon>
        <taxon>Triticeae</taxon>
        <taxon>Triticinae</taxon>
        <taxon>Triticum</taxon>
    </lineage>
</organism>
<evidence type="ECO:0000313" key="1">
    <source>
        <dbReference type="EMBL" id="EMS62778.1"/>
    </source>
</evidence>
<proteinExistence type="predicted"/>
<reference evidence="1" key="1">
    <citation type="journal article" date="2013" name="Nature">
        <title>Draft genome of the wheat A-genome progenitor Triticum urartu.</title>
        <authorList>
            <person name="Ling H.Q."/>
            <person name="Zhao S."/>
            <person name="Liu D."/>
            <person name="Wang J."/>
            <person name="Sun H."/>
            <person name="Zhang C."/>
            <person name="Fan H."/>
            <person name="Li D."/>
            <person name="Dong L."/>
            <person name="Tao Y."/>
            <person name="Gao C."/>
            <person name="Wu H."/>
            <person name="Li Y."/>
            <person name="Cui Y."/>
            <person name="Guo X."/>
            <person name="Zheng S."/>
            <person name="Wang B."/>
            <person name="Yu K."/>
            <person name="Liang Q."/>
            <person name="Yang W."/>
            <person name="Lou X."/>
            <person name="Chen J."/>
            <person name="Feng M."/>
            <person name="Jian J."/>
            <person name="Zhang X."/>
            <person name="Luo G."/>
            <person name="Jiang Y."/>
            <person name="Liu J."/>
            <person name="Wang Z."/>
            <person name="Sha Y."/>
            <person name="Zhang B."/>
            <person name="Wu H."/>
            <person name="Tang D."/>
            <person name="Shen Q."/>
            <person name="Xue P."/>
            <person name="Zou S."/>
            <person name="Wang X."/>
            <person name="Liu X."/>
            <person name="Wang F."/>
            <person name="Yang Y."/>
            <person name="An X."/>
            <person name="Dong Z."/>
            <person name="Zhang K."/>
            <person name="Zhang X."/>
            <person name="Luo M.C."/>
            <person name="Dvorak J."/>
            <person name="Tong Y."/>
            <person name="Wang J."/>
            <person name="Yang H."/>
            <person name="Li Z."/>
            <person name="Wang D."/>
            <person name="Zhang A."/>
            <person name="Wang J."/>
        </authorList>
    </citation>
    <scope>NUCLEOTIDE SEQUENCE</scope>
</reference>
<dbReference type="AlphaFoldDB" id="M7ZHT7"/>
<protein>
    <submittedName>
        <fullName evidence="1">Uncharacterized protein</fullName>
    </submittedName>
</protein>
<dbReference type="EMBL" id="KD077837">
    <property type="protein sequence ID" value="EMS62778.1"/>
    <property type="molecule type" value="Genomic_DNA"/>
</dbReference>
<accession>M7ZHT7</accession>